<protein>
    <submittedName>
        <fullName evidence="1">Uncharacterized protein</fullName>
    </submittedName>
</protein>
<name>A0A8J3HRG8_9CHLR</name>
<dbReference type="EMBL" id="BNJF01000001">
    <property type="protein sequence ID" value="GHO41961.1"/>
    <property type="molecule type" value="Genomic_DNA"/>
</dbReference>
<gene>
    <name evidence="1" type="ORF">KSX_01240</name>
</gene>
<comment type="caution">
    <text evidence="1">The sequence shown here is derived from an EMBL/GenBank/DDBJ whole genome shotgun (WGS) entry which is preliminary data.</text>
</comment>
<dbReference type="AlphaFoldDB" id="A0A8J3HRG8"/>
<reference evidence="1" key="1">
    <citation type="submission" date="2020-10" db="EMBL/GenBank/DDBJ databases">
        <title>Taxonomic study of unclassified bacteria belonging to the class Ktedonobacteria.</title>
        <authorList>
            <person name="Yabe S."/>
            <person name="Wang C.M."/>
            <person name="Zheng Y."/>
            <person name="Sakai Y."/>
            <person name="Cavaletti L."/>
            <person name="Monciardini P."/>
            <person name="Donadio S."/>
        </authorList>
    </citation>
    <scope>NUCLEOTIDE SEQUENCE</scope>
    <source>
        <strain evidence="1">SOSP1-1</strain>
    </source>
</reference>
<evidence type="ECO:0000313" key="2">
    <source>
        <dbReference type="Proteomes" id="UP000612362"/>
    </source>
</evidence>
<proteinExistence type="predicted"/>
<dbReference type="Proteomes" id="UP000612362">
    <property type="component" value="Unassembled WGS sequence"/>
</dbReference>
<organism evidence="1 2">
    <name type="scientific">Ktedonospora formicarum</name>
    <dbReference type="NCBI Taxonomy" id="2778364"/>
    <lineage>
        <taxon>Bacteria</taxon>
        <taxon>Bacillati</taxon>
        <taxon>Chloroflexota</taxon>
        <taxon>Ktedonobacteria</taxon>
        <taxon>Ktedonobacterales</taxon>
        <taxon>Ktedonobacteraceae</taxon>
        <taxon>Ktedonospora</taxon>
    </lineage>
</organism>
<evidence type="ECO:0000313" key="1">
    <source>
        <dbReference type="EMBL" id="GHO41961.1"/>
    </source>
</evidence>
<keyword evidence="2" id="KW-1185">Reference proteome</keyword>
<accession>A0A8J3HRG8</accession>
<sequence length="52" mass="6236">MCIFSFSIFENKHEKGVYFYVKRKALRKEIWLIGYFAGALPHGARRLRKQQC</sequence>